<proteinExistence type="predicted"/>
<reference evidence="2" key="1">
    <citation type="submission" date="2020-05" db="EMBL/GenBank/DDBJ databases">
        <authorList>
            <person name="Chiriac C."/>
            <person name="Salcher M."/>
            <person name="Ghai R."/>
            <person name="Kavagutti S V."/>
        </authorList>
    </citation>
    <scope>NUCLEOTIDE SEQUENCE</scope>
</reference>
<evidence type="ECO:0000313" key="1">
    <source>
        <dbReference type="EMBL" id="CAB4160747.1"/>
    </source>
</evidence>
<accession>A0A6J7X5U1</accession>
<organism evidence="2">
    <name type="scientific">uncultured Caudovirales phage</name>
    <dbReference type="NCBI Taxonomy" id="2100421"/>
    <lineage>
        <taxon>Viruses</taxon>
        <taxon>Duplodnaviria</taxon>
        <taxon>Heunggongvirae</taxon>
        <taxon>Uroviricota</taxon>
        <taxon>Caudoviricetes</taxon>
        <taxon>Peduoviridae</taxon>
        <taxon>Maltschvirus</taxon>
        <taxon>Maltschvirus maltsch</taxon>
    </lineage>
</organism>
<protein>
    <submittedName>
        <fullName evidence="2">Uncharacterized protein</fullName>
    </submittedName>
</protein>
<sequence>MNTVKIGVVRVGQDDIIIHTNLDQIKYSSVSTYDALSQKNILCNYKTRTVSRDQRRIKNAEKSIANVFCCFRKLEESDIENFLFKREKIESC</sequence>
<name>A0A6J7X5U1_9CAUD</name>
<gene>
    <name evidence="1" type="ORF">UFOVP733_9</name>
    <name evidence="2" type="ORF">UFOVP743_50</name>
</gene>
<dbReference type="EMBL" id="LR796712">
    <property type="protein sequence ID" value="CAB4160747.1"/>
    <property type="molecule type" value="Genomic_DNA"/>
</dbReference>
<dbReference type="EMBL" id="LR798336">
    <property type="protein sequence ID" value="CAB5224960.1"/>
    <property type="molecule type" value="Genomic_DNA"/>
</dbReference>
<evidence type="ECO:0000313" key="2">
    <source>
        <dbReference type="EMBL" id="CAB5224960.1"/>
    </source>
</evidence>